<keyword evidence="3" id="KW-0238">DNA-binding</keyword>
<dbReference type="SMART" id="SM00448">
    <property type="entry name" value="REC"/>
    <property type="match status" value="1"/>
</dbReference>
<reference evidence="8 9" key="1">
    <citation type="submission" date="2016-10" db="EMBL/GenBank/DDBJ databases">
        <authorList>
            <person name="de Groot N.N."/>
        </authorList>
    </citation>
    <scope>NUCLEOTIDE SEQUENCE [LARGE SCALE GENOMIC DNA]</scope>
    <source>
        <strain evidence="8 9">CGMCC 4.1877</strain>
    </source>
</reference>
<dbReference type="Pfam" id="PF00196">
    <property type="entry name" value="GerE"/>
    <property type="match status" value="1"/>
</dbReference>
<name>A0A1I5A9P2_PSUAM</name>
<organism evidence="8 9">
    <name type="scientific">Pseudonocardia ammonioxydans</name>
    <dbReference type="NCBI Taxonomy" id="260086"/>
    <lineage>
        <taxon>Bacteria</taxon>
        <taxon>Bacillati</taxon>
        <taxon>Actinomycetota</taxon>
        <taxon>Actinomycetes</taxon>
        <taxon>Pseudonocardiales</taxon>
        <taxon>Pseudonocardiaceae</taxon>
        <taxon>Pseudonocardia</taxon>
    </lineage>
</organism>
<keyword evidence="4" id="KW-0804">Transcription</keyword>
<evidence type="ECO:0000256" key="4">
    <source>
        <dbReference type="ARBA" id="ARBA00023163"/>
    </source>
</evidence>
<dbReference type="PRINTS" id="PR00038">
    <property type="entry name" value="HTHLUXR"/>
</dbReference>
<evidence type="ECO:0000259" key="6">
    <source>
        <dbReference type="PROSITE" id="PS50043"/>
    </source>
</evidence>
<dbReference type="AlphaFoldDB" id="A0A1I5A9P2"/>
<proteinExistence type="predicted"/>
<dbReference type="PROSITE" id="PS00622">
    <property type="entry name" value="HTH_LUXR_1"/>
    <property type="match status" value="1"/>
</dbReference>
<dbReference type="InterPro" id="IPR016032">
    <property type="entry name" value="Sig_transdc_resp-reg_C-effctor"/>
</dbReference>
<dbReference type="InterPro" id="IPR000792">
    <property type="entry name" value="Tscrpt_reg_LuxR_C"/>
</dbReference>
<dbReference type="Pfam" id="PF00072">
    <property type="entry name" value="Response_reg"/>
    <property type="match status" value="1"/>
</dbReference>
<keyword evidence="1 5" id="KW-0597">Phosphoprotein</keyword>
<dbReference type="InterPro" id="IPR001789">
    <property type="entry name" value="Sig_transdc_resp-reg_receiver"/>
</dbReference>
<dbReference type="EMBL" id="FOUY01000017">
    <property type="protein sequence ID" value="SFN59133.1"/>
    <property type="molecule type" value="Genomic_DNA"/>
</dbReference>
<dbReference type="PANTHER" id="PTHR43214">
    <property type="entry name" value="TWO-COMPONENT RESPONSE REGULATOR"/>
    <property type="match status" value="1"/>
</dbReference>
<sequence length="221" mass="23170">MTVRVVVADDQAVVRAGLRTVLAAAPDIEVVGEASDGGAAAELAESLRPDVVLMDVRMPGTDGIEGTRRIRALRDPAIRVLVVTTFDLDRHVYDALRAGASGFVLKDVEPEDLHVAVRTVHAGHELFAPSVTRRLVGSFVPAEPEPDGGPAGALTEREREVLGLVAAGLSNAEIAGRLVLGPTTVKTHVSNLLTKLDLRDRVQLVVFAYEHGLVGAAGAGG</sequence>
<dbReference type="RefSeq" id="WP_093344500.1">
    <property type="nucleotide sequence ID" value="NZ_FOUY01000017.1"/>
</dbReference>
<dbReference type="PROSITE" id="PS50043">
    <property type="entry name" value="HTH_LUXR_2"/>
    <property type="match status" value="1"/>
</dbReference>
<evidence type="ECO:0000313" key="9">
    <source>
        <dbReference type="Proteomes" id="UP000199614"/>
    </source>
</evidence>
<gene>
    <name evidence="8" type="ORF">SAMN05216207_101750</name>
</gene>
<evidence type="ECO:0000256" key="3">
    <source>
        <dbReference type="ARBA" id="ARBA00023125"/>
    </source>
</evidence>
<dbReference type="SUPFAM" id="SSF52172">
    <property type="entry name" value="CheY-like"/>
    <property type="match status" value="1"/>
</dbReference>
<dbReference type="STRING" id="260086.SAMN05216207_101750"/>
<protein>
    <submittedName>
        <fullName evidence="8">Two component transcriptional regulator, LuxR family</fullName>
    </submittedName>
</protein>
<dbReference type="Proteomes" id="UP000199614">
    <property type="component" value="Unassembled WGS sequence"/>
</dbReference>
<feature type="domain" description="HTH luxR-type" evidence="6">
    <location>
        <begin position="147"/>
        <end position="212"/>
    </location>
</feature>
<dbReference type="InterPro" id="IPR039420">
    <property type="entry name" value="WalR-like"/>
</dbReference>
<evidence type="ECO:0000313" key="8">
    <source>
        <dbReference type="EMBL" id="SFN59133.1"/>
    </source>
</evidence>
<keyword evidence="2" id="KW-0805">Transcription regulation</keyword>
<evidence type="ECO:0000259" key="7">
    <source>
        <dbReference type="PROSITE" id="PS50110"/>
    </source>
</evidence>
<feature type="domain" description="Response regulatory" evidence="7">
    <location>
        <begin position="4"/>
        <end position="121"/>
    </location>
</feature>
<evidence type="ECO:0000256" key="1">
    <source>
        <dbReference type="ARBA" id="ARBA00022553"/>
    </source>
</evidence>
<dbReference type="PANTHER" id="PTHR43214:SF24">
    <property type="entry name" value="TRANSCRIPTIONAL REGULATORY PROTEIN NARL-RELATED"/>
    <property type="match status" value="1"/>
</dbReference>
<feature type="modified residue" description="4-aspartylphosphate" evidence="5">
    <location>
        <position position="55"/>
    </location>
</feature>
<dbReference type="CDD" id="cd06170">
    <property type="entry name" value="LuxR_C_like"/>
    <property type="match status" value="1"/>
</dbReference>
<dbReference type="SUPFAM" id="SSF46894">
    <property type="entry name" value="C-terminal effector domain of the bipartite response regulators"/>
    <property type="match status" value="1"/>
</dbReference>
<dbReference type="CDD" id="cd17535">
    <property type="entry name" value="REC_NarL-like"/>
    <property type="match status" value="1"/>
</dbReference>
<dbReference type="InterPro" id="IPR011006">
    <property type="entry name" value="CheY-like_superfamily"/>
</dbReference>
<dbReference type="GO" id="GO:0006355">
    <property type="term" value="P:regulation of DNA-templated transcription"/>
    <property type="evidence" value="ECO:0007669"/>
    <property type="project" value="InterPro"/>
</dbReference>
<dbReference type="GO" id="GO:0003677">
    <property type="term" value="F:DNA binding"/>
    <property type="evidence" value="ECO:0007669"/>
    <property type="project" value="UniProtKB-KW"/>
</dbReference>
<dbReference type="OrthoDB" id="9808843at2"/>
<evidence type="ECO:0000256" key="2">
    <source>
        <dbReference type="ARBA" id="ARBA00023015"/>
    </source>
</evidence>
<accession>A0A1I5A9P2</accession>
<dbReference type="SMART" id="SM00421">
    <property type="entry name" value="HTH_LUXR"/>
    <property type="match status" value="1"/>
</dbReference>
<dbReference type="PROSITE" id="PS50110">
    <property type="entry name" value="RESPONSE_REGULATORY"/>
    <property type="match status" value="1"/>
</dbReference>
<evidence type="ECO:0000256" key="5">
    <source>
        <dbReference type="PROSITE-ProRule" id="PRU00169"/>
    </source>
</evidence>
<dbReference type="InterPro" id="IPR058245">
    <property type="entry name" value="NreC/VraR/RcsB-like_REC"/>
</dbReference>
<keyword evidence="9" id="KW-1185">Reference proteome</keyword>
<dbReference type="GO" id="GO:0000160">
    <property type="term" value="P:phosphorelay signal transduction system"/>
    <property type="evidence" value="ECO:0007669"/>
    <property type="project" value="InterPro"/>
</dbReference>
<dbReference type="Gene3D" id="3.40.50.2300">
    <property type="match status" value="1"/>
</dbReference>